<dbReference type="Pfam" id="PF13707">
    <property type="entry name" value="RloB"/>
    <property type="match status" value="1"/>
</dbReference>
<dbReference type="Proteomes" id="UP000595224">
    <property type="component" value="Chromosome"/>
</dbReference>
<accession>A0A7T3V603</accession>
<dbReference type="InterPro" id="IPR025591">
    <property type="entry name" value="RloB"/>
</dbReference>
<dbReference type="AlphaFoldDB" id="A0A7T3V603"/>
<reference evidence="1 2" key="1">
    <citation type="submission" date="2020-11" db="EMBL/GenBank/DDBJ databases">
        <title>Treponema Peruensis nv. sp., first commensal Treponema isolated from human feces.</title>
        <authorList>
            <person name="Belkhou C."/>
            <person name="Raes J."/>
        </authorList>
    </citation>
    <scope>NUCLEOTIDE SEQUENCE [LARGE SCALE GENOMIC DNA]</scope>
    <source>
        <strain evidence="1 2">RCC2812</strain>
    </source>
</reference>
<dbReference type="KEGG" id="tper:IWA51_06075"/>
<dbReference type="EMBL" id="CP064936">
    <property type="protein sequence ID" value="QQA02142.1"/>
    <property type="molecule type" value="Genomic_DNA"/>
</dbReference>
<gene>
    <name evidence="1" type="ORF">IWA51_06075</name>
</gene>
<evidence type="ECO:0000313" key="2">
    <source>
        <dbReference type="Proteomes" id="UP000595224"/>
    </source>
</evidence>
<keyword evidence="2" id="KW-1185">Reference proteome</keyword>
<evidence type="ECO:0000313" key="1">
    <source>
        <dbReference type="EMBL" id="QQA02142.1"/>
    </source>
</evidence>
<name>A0A7T3V603_9SPIR</name>
<protein>
    <submittedName>
        <fullName evidence="1">RloB domain-containing protein</fullName>
    </submittedName>
</protein>
<organism evidence="1 2">
    <name type="scientific">Treponema peruense</name>
    <dbReference type="NCBI Taxonomy" id="2787628"/>
    <lineage>
        <taxon>Bacteria</taxon>
        <taxon>Pseudomonadati</taxon>
        <taxon>Spirochaetota</taxon>
        <taxon>Spirochaetia</taxon>
        <taxon>Spirochaetales</taxon>
        <taxon>Treponemataceae</taxon>
        <taxon>Treponema</taxon>
    </lineage>
</organism>
<sequence>MSEDLKKQYEKALSKGIHFADSMPAFEVWFLLHFAMPEQFYSSQDGVIKELRKYIPYYEKDQKWLSSVNLYTTLKPHFDEAMKKAAELDKKKEDTGNENTTISHVYKLFEELWKETKK</sequence>
<proteinExistence type="predicted"/>